<dbReference type="PANTHER" id="PTHR45632:SF14">
    <property type="entry name" value="KELCH-LIKE PROTEIN 33"/>
    <property type="match status" value="1"/>
</dbReference>
<reference evidence="6" key="1">
    <citation type="submission" date="2025-08" db="UniProtKB">
        <authorList>
            <consortium name="RefSeq"/>
        </authorList>
    </citation>
    <scope>IDENTIFICATION</scope>
    <source>
        <strain evidence="6">Tuebingen</strain>
        <tissue evidence="6">Fibroblasts and whole tissue</tissue>
    </source>
</reference>
<accession>A0AB32TX65</accession>
<evidence type="ECO:0000313" key="6">
    <source>
        <dbReference type="RefSeq" id="XP_068078566.1"/>
    </source>
</evidence>
<evidence type="ECO:0000256" key="2">
    <source>
        <dbReference type="ARBA" id="ARBA00022737"/>
    </source>
</evidence>
<dbReference type="Pfam" id="PF07707">
    <property type="entry name" value="BACK"/>
    <property type="match status" value="1"/>
</dbReference>
<dbReference type="InterPro" id="IPR015915">
    <property type="entry name" value="Kelch-typ_b-propeller"/>
</dbReference>
<feature type="domain" description="BTB" evidence="4">
    <location>
        <begin position="322"/>
        <end position="391"/>
    </location>
</feature>
<organism evidence="5 6">
    <name type="scientific">Danio rerio</name>
    <name type="common">Zebrafish</name>
    <name type="synonym">Brachydanio rerio</name>
    <dbReference type="NCBI Taxonomy" id="7955"/>
    <lineage>
        <taxon>Eukaryota</taxon>
        <taxon>Metazoa</taxon>
        <taxon>Chordata</taxon>
        <taxon>Craniata</taxon>
        <taxon>Vertebrata</taxon>
        <taxon>Euteleostomi</taxon>
        <taxon>Actinopterygii</taxon>
        <taxon>Neopterygii</taxon>
        <taxon>Teleostei</taxon>
        <taxon>Ostariophysi</taxon>
        <taxon>Cypriniformes</taxon>
        <taxon>Danionidae</taxon>
        <taxon>Danioninae</taxon>
        <taxon>Danio</taxon>
    </lineage>
</organism>
<gene>
    <name evidence="6" type="primary">LOC137496088</name>
</gene>
<feature type="region of interest" description="Disordered" evidence="3">
    <location>
        <begin position="18"/>
        <end position="41"/>
    </location>
</feature>
<dbReference type="CDD" id="cd18186">
    <property type="entry name" value="BTB_POZ_ZBTB_KLHL-like"/>
    <property type="match status" value="1"/>
</dbReference>
<feature type="compositionally biased region" description="Acidic residues" evidence="3">
    <location>
        <begin position="30"/>
        <end position="41"/>
    </location>
</feature>
<feature type="region of interest" description="Disordered" evidence="3">
    <location>
        <begin position="232"/>
        <end position="279"/>
    </location>
</feature>
<dbReference type="Gene3D" id="1.25.40.420">
    <property type="match status" value="1"/>
</dbReference>
<dbReference type="InterPro" id="IPR056737">
    <property type="entry name" value="Beta-prop_ATRN-MKLN-like"/>
</dbReference>
<keyword evidence="2" id="KW-0677">Repeat</keyword>
<dbReference type="PANTHER" id="PTHR45632">
    <property type="entry name" value="LD33804P"/>
    <property type="match status" value="1"/>
</dbReference>
<dbReference type="SMART" id="SM00225">
    <property type="entry name" value="BTB"/>
    <property type="match status" value="2"/>
</dbReference>
<dbReference type="SUPFAM" id="SSF117281">
    <property type="entry name" value="Kelch motif"/>
    <property type="match status" value="1"/>
</dbReference>
<dbReference type="Pfam" id="PF00651">
    <property type="entry name" value="BTB"/>
    <property type="match status" value="1"/>
</dbReference>
<dbReference type="GeneID" id="137496088"/>
<dbReference type="InterPro" id="IPR011333">
    <property type="entry name" value="SKP1/BTB/POZ_sf"/>
</dbReference>
<protein>
    <submittedName>
        <fullName evidence="6">Kelch-like protein 33</fullName>
    </submittedName>
</protein>
<evidence type="ECO:0000256" key="3">
    <source>
        <dbReference type="SAM" id="MobiDB-lite"/>
    </source>
</evidence>
<dbReference type="Gene3D" id="2.120.10.80">
    <property type="entry name" value="Kelch-type beta propeller"/>
    <property type="match status" value="2"/>
</dbReference>
<keyword evidence="1" id="KW-0880">Kelch repeat</keyword>
<dbReference type="SMART" id="SM00875">
    <property type="entry name" value="BACK"/>
    <property type="match status" value="1"/>
</dbReference>
<dbReference type="SUPFAM" id="SSF54695">
    <property type="entry name" value="POZ domain"/>
    <property type="match status" value="2"/>
</dbReference>
<dbReference type="Pfam" id="PF21536">
    <property type="entry name" value="BTB_KLHL33"/>
    <property type="match status" value="1"/>
</dbReference>
<dbReference type="SMART" id="SM00612">
    <property type="entry name" value="Kelch"/>
    <property type="match status" value="5"/>
</dbReference>
<dbReference type="Proteomes" id="UP000000437">
    <property type="component" value="Chromosome 7"/>
</dbReference>
<evidence type="ECO:0000259" key="4">
    <source>
        <dbReference type="PROSITE" id="PS50097"/>
    </source>
</evidence>
<name>A0AB32TX65_DANRE</name>
<evidence type="ECO:0000256" key="1">
    <source>
        <dbReference type="ARBA" id="ARBA00022441"/>
    </source>
</evidence>
<dbReference type="FunFam" id="1.25.40.420:FF:000001">
    <property type="entry name" value="Kelch-like family member 12"/>
    <property type="match status" value="1"/>
</dbReference>
<feature type="region of interest" description="Disordered" evidence="3">
    <location>
        <begin position="105"/>
        <end position="130"/>
    </location>
</feature>
<evidence type="ECO:0000313" key="5">
    <source>
        <dbReference type="Proteomes" id="UP000000437"/>
    </source>
</evidence>
<feature type="domain" description="BTB" evidence="4">
    <location>
        <begin position="458"/>
        <end position="525"/>
    </location>
</feature>
<dbReference type="InterPro" id="IPR006652">
    <property type="entry name" value="Kelch_1"/>
</dbReference>
<proteinExistence type="predicted"/>
<dbReference type="AlphaFoldDB" id="A0AB32TX65"/>
<dbReference type="Pfam" id="PF24981">
    <property type="entry name" value="Beta-prop_ATRN-LZTR1"/>
    <property type="match status" value="1"/>
</dbReference>
<dbReference type="InterPro" id="IPR011705">
    <property type="entry name" value="BACK"/>
</dbReference>
<dbReference type="KEGG" id="dre:137496088"/>
<dbReference type="RefSeq" id="XP_068078566.1">
    <property type="nucleotide sequence ID" value="XM_068222465.2"/>
</dbReference>
<sequence>MAINQQCLQSEWRSSWRSAREDESVNGENEWIDQEKQEEEYEQEIDTEMQVEWERKKAEDGEGCSIAFSANSNHVDVMCANDNSNNVDVCRDPLPVANSDAFARYGSGKVDESQDDEEEESTLSFHDTSGKSEGLMSACKINGKAYDVDEELSVRFPATSADGLKAAIKNDDGDEILPATSATSDDLVCKYVDINSNEEHTRSVPTTSGSGDHLLAVCSHKSKGPVKEFDKFENDEDDRFASASTSTCETGRSEKNVTSQDEEQQTKQNQASDDNEYGGLYSFEDFDDEDVDVYPKKLYSDPAFASVVFQTLENMMLNLVLTDLTLCTENGHQFQVHSIVLSAVSLYVQAKLRLKPRQERNTVLCLGPEVQSSGLAAVVEFAYTGKISNLNKDNFESVYSAAISLEALDVLELCREEKRIEDDKTGGKNEERKRFSAEEHLNVCLGHIGQLWAQRLGCDVELEAEGRVFHAHRVILAASSDYFRGMFTSGMKESRQELVSLLLIRACKFEVLLHYCYSGALALGWGCVFDLACTSLQLQFQTAFSLCTKFLHQETDAHNCLDVVSFAEAYGMPELHAFANDFVLRHFQDVSITPKFQDLPVEKLKKYLQSDSLCVPSELSVFKAVLAWIEAFPRQRVKLAKELMGTIQFHLMTYKEFKEVKYITSWPRIGAKHLYNSLLEEFCFGSPAAQSNFRAYMPKHSLVLVGGERITDNLDKRLPCREMWFSNSLQNHVGLVKKVEWRTLGTLPDKPRFNHGVCAVMGKLYIVGGRYYYGKDDTMKCTYRYDPMQNTWQRLADMNEKRGNFALVVLNDQIYAIGGERDSEVNMESVEVYCPNKNSWRFVHPLEQTLCCHASTVWNGKIFISGGLDSQYHCLSSMILYSPESRSSYLAEMSKDRALHCMETLGDRLYVAGGVSSNAQGSLEDQLACEVYDPVANSWSAIMSFSVPHVGSASAVLEGKIYVIGGYSHKDYSDTRSVHRYDPTTECWENLSQTPGPNTCVAACVLPIPAHLRK</sequence>
<dbReference type="Gene3D" id="3.30.710.10">
    <property type="entry name" value="Potassium Channel Kv1.1, Chain A"/>
    <property type="match status" value="2"/>
</dbReference>
<keyword evidence="5" id="KW-1185">Reference proteome</keyword>
<dbReference type="PROSITE" id="PS50097">
    <property type="entry name" value="BTB"/>
    <property type="match status" value="2"/>
</dbReference>
<dbReference type="InterPro" id="IPR000210">
    <property type="entry name" value="BTB/POZ_dom"/>
</dbReference>